<organism evidence="1">
    <name type="scientific">marine metagenome</name>
    <dbReference type="NCBI Taxonomy" id="408172"/>
    <lineage>
        <taxon>unclassified sequences</taxon>
        <taxon>metagenomes</taxon>
        <taxon>ecological metagenomes</taxon>
    </lineage>
</organism>
<accession>A0A382BLH4</accession>
<evidence type="ECO:0000313" key="1">
    <source>
        <dbReference type="EMBL" id="SVB14469.1"/>
    </source>
</evidence>
<reference evidence="1" key="1">
    <citation type="submission" date="2018-05" db="EMBL/GenBank/DDBJ databases">
        <authorList>
            <person name="Lanie J.A."/>
            <person name="Ng W.-L."/>
            <person name="Kazmierczak K.M."/>
            <person name="Andrzejewski T.M."/>
            <person name="Davidsen T.M."/>
            <person name="Wayne K.J."/>
            <person name="Tettelin H."/>
            <person name="Glass J.I."/>
            <person name="Rusch D."/>
            <person name="Podicherti R."/>
            <person name="Tsui H.-C.T."/>
            <person name="Winkler M.E."/>
        </authorList>
    </citation>
    <scope>NUCLEOTIDE SEQUENCE</scope>
</reference>
<proteinExistence type="predicted"/>
<dbReference type="Pfam" id="PF05721">
    <property type="entry name" value="PhyH"/>
    <property type="match status" value="1"/>
</dbReference>
<dbReference type="PANTHER" id="PTHR20883">
    <property type="entry name" value="PHYTANOYL-COA DIOXYGENASE DOMAIN CONTAINING 1"/>
    <property type="match status" value="1"/>
</dbReference>
<dbReference type="PANTHER" id="PTHR20883:SF46">
    <property type="entry name" value="PHYTANOYL-COA HYDROXYLASE"/>
    <property type="match status" value="1"/>
</dbReference>
<name>A0A382BLH4_9ZZZZ</name>
<dbReference type="InterPro" id="IPR008775">
    <property type="entry name" value="Phytyl_CoA_dOase-like"/>
</dbReference>
<evidence type="ECO:0008006" key="2">
    <source>
        <dbReference type="Google" id="ProtNLM"/>
    </source>
</evidence>
<sequence length="295" mass="32686">VSPTVESCPDQITDLHRSRFAELGYVAFENVLSGDEIGAARTALSEVTHSLIKQLEEGKAQLRQAPAGATRNYAGPRVVAEQGCAIHFESGIDPHALSPQEAEIRFRKLHDYDQSHPVFQGLVQHDRIRGFLGQFIGQEMILKATMALSKPPFIGSEKPWHQDNAYFNWLPLELVGTCWIALDDATIDNGCMHLLEGQHLRGPLRHHHTIDCEIVSDRIDAKQAVPVELKAGGVLYFSALLPHQTPPNTSPDRRRALQFQYRGVEARQVTKEEFGTVFAEQDGSPASCALAHENG</sequence>
<feature type="non-terminal residue" evidence="1">
    <location>
        <position position="1"/>
    </location>
</feature>
<dbReference type="AlphaFoldDB" id="A0A382BLH4"/>
<dbReference type="EMBL" id="UINC01030301">
    <property type="protein sequence ID" value="SVB14469.1"/>
    <property type="molecule type" value="Genomic_DNA"/>
</dbReference>
<gene>
    <name evidence="1" type="ORF">METZ01_LOCUS167323</name>
</gene>
<dbReference type="Gene3D" id="2.60.120.620">
    <property type="entry name" value="q2cbj1_9rhob like domain"/>
    <property type="match status" value="1"/>
</dbReference>
<protein>
    <recommendedName>
        <fullName evidence="2">Fe2OG dioxygenase domain-containing protein</fullName>
    </recommendedName>
</protein>
<dbReference type="SUPFAM" id="SSF51197">
    <property type="entry name" value="Clavaminate synthase-like"/>
    <property type="match status" value="1"/>
</dbReference>